<keyword evidence="10" id="KW-0963">Cytoplasm</keyword>
<dbReference type="InterPro" id="IPR004568">
    <property type="entry name" value="Ppantetheine-prot_Trfase_dom"/>
</dbReference>
<keyword evidence="7 10" id="KW-0275">Fatty acid biosynthesis</keyword>
<feature type="binding site" evidence="10">
    <location>
        <position position="9"/>
    </location>
    <ligand>
        <name>Mg(2+)</name>
        <dbReference type="ChEBI" id="CHEBI:18420"/>
    </ligand>
</feature>
<comment type="similarity">
    <text evidence="10">Belongs to the P-Pant transferase superfamily. AcpS family.</text>
</comment>
<comment type="catalytic activity">
    <reaction evidence="8 10">
        <text>apo-[ACP] + CoA = holo-[ACP] + adenosine 3',5'-bisphosphate + H(+)</text>
        <dbReference type="Rhea" id="RHEA:12068"/>
        <dbReference type="Rhea" id="RHEA-COMP:9685"/>
        <dbReference type="Rhea" id="RHEA-COMP:9690"/>
        <dbReference type="ChEBI" id="CHEBI:15378"/>
        <dbReference type="ChEBI" id="CHEBI:29999"/>
        <dbReference type="ChEBI" id="CHEBI:57287"/>
        <dbReference type="ChEBI" id="CHEBI:58343"/>
        <dbReference type="ChEBI" id="CHEBI:64479"/>
        <dbReference type="EC" id="2.7.8.7"/>
    </reaction>
</comment>
<dbReference type="NCBIfam" id="TIGR00556">
    <property type="entry name" value="pantethn_trn"/>
    <property type="match status" value="1"/>
</dbReference>
<proteinExistence type="inferred from homology"/>
<comment type="subcellular location">
    <subcellularLocation>
        <location evidence="10">Cytoplasm</location>
    </subcellularLocation>
</comment>
<keyword evidence="5 10" id="KW-0460">Magnesium</keyword>
<feature type="domain" description="4'-phosphopantetheinyl transferase" evidence="11">
    <location>
        <begin position="5"/>
        <end position="99"/>
    </location>
</feature>
<evidence type="ECO:0000256" key="7">
    <source>
        <dbReference type="ARBA" id="ARBA00023160"/>
    </source>
</evidence>
<dbReference type="FunFam" id="3.90.470.20:FF:000001">
    <property type="entry name" value="Holo-[acyl-carrier-protein] synthase"/>
    <property type="match status" value="1"/>
</dbReference>
<organism evidence="12 13">
    <name type="scientific">Candidatus Regiella insecticola</name>
    <dbReference type="NCBI Taxonomy" id="138073"/>
    <lineage>
        <taxon>Bacteria</taxon>
        <taxon>Pseudomonadati</taxon>
        <taxon>Pseudomonadota</taxon>
        <taxon>Gammaproteobacteria</taxon>
        <taxon>Enterobacterales</taxon>
        <taxon>Enterobacteriaceae</taxon>
        <taxon>aphid secondary symbionts</taxon>
        <taxon>Candidatus Regiella</taxon>
    </lineage>
</organism>
<sequence>MAILGLGTDIVEIQRIASIVERNGEKLARRILHPSELQCYLQHSQAVRFLAKRFAVKEAAAKALGTGIRDGFAFNQFELINDSLGKPILYLHRRALTLANQRGMKFLHVSITDERLYACATVIIEG</sequence>
<dbReference type="GO" id="GO:0005737">
    <property type="term" value="C:cytoplasm"/>
    <property type="evidence" value="ECO:0007669"/>
    <property type="project" value="UniProtKB-SubCell"/>
</dbReference>
<dbReference type="Gene3D" id="3.90.470.20">
    <property type="entry name" value="4'-phosphopantetheinyl transferase domain"/>
    <property type="match status" value="1"/>
</dbReference>
<keyword evidence="2 10" id="KW-0808">Transferase</keyword>
<dbReference type="Proteomes" id="UP000504714">
    <property type="component" value="Unassembled WGS sequence"/>
</dbReference>
<dbReference type="InterPro" id="IPR037143">
    <property type="entry name" value="4-PPantetheinyl_Trfase_dom_sf"/>
</dbReference>
<keyword evidence="6 10" id="KW-0443">Lipid metabolism</keyword>
<evidence type="ECO:0000259" key="11">
    <source>
        <dbReference type="Pfam" id="PF01648"/>
    </source>
</evidence>
<evidence type="ECO:0000256" key="3">
    <source>
        <dbReference type="ARBA" id="ARBA00022723"/>
    </source>
</evidence>
<keyword evidence="4 10" id="KW-0276">Fatty acid metabolism</keyword>
<dbReference type="HAMAP" id="MF_00101">
    <property type="entry name" value="AcpS"/>
    <property type="match status" value="1"/>
</dbReference>
<dbReference type="SUPFAM" id="SSF56214">
    <property type="entry name" value="4'-phosphopantetheinyl transferase"/>
    <property type="match status" value="1"/>
</dbReference>
<reference evidence="12 13" key="1">
    <citation type="submission" date="2020-06" db="EMBL/GenBank/DDBJ databases">
        <title>The genome sequence of Candidatus Regiella insecticola strain Tut.</title>
        <authorList>
            <person name="Nikoh N."/>
            <person name="Tsuchida T."/>
            <person name="Koga R."/>
            <person name="Oshima K."/>
            <person name="Hattori M."/>
            <person name="Fukatsu T."/>
        </authorList>
    </citation>
    <scope>NUCLEOTIDE SEQUENCE [LARGE SCALE GENOMIC DNA]</scope>
    <source>
        <strain evidence="12 13">Tut</strain>
    </source>
</reference>
<evidence type="ECO:0000256" key="2">
    <source>
        <dbReference type="ARBA" id="ARBA00022679"/>
    </source>
</evidence>
<gene>
    <name evidence="10 12" type="primary">acpS</name>
    <name evidence="12" type="ORF">RINTU1_14890</name>
</gene>
<comment type="caution">
    <text evidence="12">The sequence shown here is derived from an EMBL/GenBank/DDBJ whole genome shotgun (WGS) entry which is preliminary data.</text>
</comment>
<evidence type="ECO:0000313" key="13">
    <source>
        <dbReference type="Proteomes" id="UP000504714"/>
    </source>
</evidence>
<dbReference type="AlphaFoldDB" id="A0A6L2ZMJ5"/>
<evidence type="ECO:0000256" key="1">
    <source>
        <dbReference type="ARBA" id="ARBA00022516"/>
    </source>
</evidence>
<dbReference type="EMBL" id="BLXO01000002">
    <property type="protein sequence ID" value="GFN46063.1"/>
    <property type="molecule type" value="Genomic_DNA"/>
</dbReference>
<evidence type="ECO:0000256" key="6">
    <source>
        <dbReference type="ARBA" id="ARBA00023098"/>
    </source>
</evidence>
<comment type="function">
    <text evidence="9">Transfers the 4'-phosphopantetheine moiety from coenzyme A to the 'Ser-36' of acyl-carrier-protein.</text>
</comment>
<name>A0A6L2ZMJ5_9ENTR</name>
<evidence type="ECO:0000256" key="5">
    <source>
        <dbReference type="ARBA" id="ARBA00022842"/>
    </source>
</evidence>
<dbReference type="RefSeq" id="WP_176487789.1">
    <property type="nucleotide sequence ID" value="NZ_BLXO01000002.1"/>
</dbReference>
<keyword evidence="3 10" id="KW-0479">Metal-binding</keyword>
<accession>A0A6L2ZMJ5</accession>
<dbReference type="Pfam" id="PF01648">
    <property type="entry name" value="ACPS"/>
    <property type="match status" value="1"/>
</dbReference>
<evidence type="ECO:0000313" key="12">
    <source>
        <dbReference type="EMBL" id="GFN46063.1"/>
    </source>
</evidence>
<evidence type="ECO:0000256" key="8">
    <source>
        <dbReference type="ARBA" id="ARBA00050875"/>
    </source>
</evidence>
<protein>
    <recommendedName>
        <fullName evidence="10">Holo-[acyl-carrier-protein] synthase</fullName>
        <shortName evidence="10">Holo-ACP synthase</shortName>
        <ecNumber evidence="10">2.7.8.7</ecNumber>
    </recommendedName>
    <alternativeName>
        <fullName evidence="10">4'-phosphopantetheinyl transferase AcpS</fullName>
    </alternativeName>
</protein>
<dbReference type="NCBIfam" id="TIGR00516">
    <property type="entry name" value="acpS"/>
    <property type="match status" value="1"/>
</dbReference>
<feature type="binding site" evidence="10">
    <location>
        <position position="58"/>
    </location>
    <ligand>
        <name>Mg(2+)</name>
        <dbReference type="ChEBI" id="CHEBI:18420"/>
    </ligand>
</feature>
<dbReference type="GO" id="GO:0000287">
    <property type="term" value="F:magnesium ion binding"/>
    <property type="evidence" value="ECO:0007669"/>
    <property type="project" value="UniProtKB-UniRule"/>
</dbReference>
<evidence type="ECO:0000256" key="10">
    <source>
        <dbReference type="HAMAP-Rule" id="MF_00101"/>
    </source>
</evidence>
<dbReference type="InterPro" id="IPR002582">
    <property type="entry name" value="ACPS"/>
</dbReference>
<comment type="function">
    <text evidence="10">Transfers the 4'-phosphopantetheine moiety from coenzyme A to a Ser of acyl-carrier-protein.</text>
</comment>
<comment type="cofactor">
    <cofactor evidence="10">
        <name>Mg(2+)</name>
        <dbReference type="ChEBI" id="CHEBI:18420"/>
    </cofactor>
</comment>
<evidence type="ECO:0000256" key="4">
    <source>
        <dbReference type="ARBA" id="ARBA00022832"/>
    </source>
</evidence>
<evidence type="ECO:0000256" key="9">
    <source>
        <dbReference type="ARBA" id="ARBA00054726"/>
    </source>
</evidence>
<dbReference type="EC" id="2.7.8.7" evidence="10"/>
<dbReference type="InterPro" id="IPR008278">
    <property type="entry name" value="4-PPantetheinyl_Trfase_dom"/>
</dbReference>
<dbReference type="GO" id="GO:0008897">
    <property type="term" value="F:holo-[acyl-carrier-protein] synthase activity"/>
    <property type="evidence" value="ECO:0007669"/>
    <property type="project" value="UniProtKB-UniRule"/>
</dbReference>
<dbReference type="GO" id="GO:0006633">
    <property type="term" value="P:fatty acid biosynthetic process"/>
    <property type="evidence" value="ECO:0007669"/>
    <property type="project" value="UniProtKB-UniRule"/>
</dbReference>
<keyword evidence="1 10" id="KW-0444">Lipid biosynthesis</keyword>